<evidence type="ECO:0000256" key="1">
    <source>
        <dbReference type="SAM" id="SignalP"/>
    </source>
</evidence>
<accession>A0ABV8HY73</accession>
<dbReference type="EMBL" id="JBHSBM010000004">
    <property type="protein sequence ID" value="MFC4056777.1"/>
    <property type="molecule type" value="Genomic_DNA"/>
</dbReference>
<keyword evidence="1" id="KW-0732">Signal</keyword>
<feature type="signal peptide" evidence="1">
    <location>
        <begin position="1"/>
        <end position="32"/>
    </location>
</feature>
<proteinExistence type="predicted"/>
<gene>
    <name evidence="2" type="ORF">ACFOWE_00575</name>
</gene>
<comment type="caution">
    <text evidence="2">The sequence shown here is derived from an EMBL/GenBank/DDBJ whole genome shotgun (WGS) entry which is preliminary data.</text>
</comment>
<dbReference type="Proteomes" id="UP001595850">
    <property type="component" value="Unassembled WGS sequence"/>
</dbReference>
<dbReference type="PROSITE" id="PS51318">
    <property type="entry name" value="TAT"/>
    <property type="match status" value="1"/>
</dbReference>
<keyword evidence="3" id="KW-1185">Reference proteome</keyword>
<dbReference type="RefSeq" id="WP_377284736.1">
    <property type="nucleotide sequence ID" value="NZ_JBHSBM010000004.1"/>
</dbReference>
<evidence type="ECO:0000313" key="2">
    <source>
        <dbReference type="EMBL" id="MFC4056777.1"/>
    </source>
</evidence>
<name>A0ABV8HY73_9ACTN</name>
<reference evidence="3" key="1">
    <citation type="journal article" date="2019" name="Int. J. Syst. Evol. Microbiol.">
        <title>The Global Catalogue of Microorganisms (GCM) 10K type strain sequencing project: providing services to taxonomists for standard genome sequencing and annotation.</title>
        <authorList>
            <consortium name="The Broad Institute Genomics Platform"/>
            <consortium name="The Broad Institute Genome Sequencing Center for Infectious Disease"/>
            <person name="Wu L."/>
            <person name="Ma J."/>
        </authorList>
    </citation>
    <scope>NUCLEOTIDE SEQUENCE [LARGE SCALE GENOMIC DNA]</scope>
    <source>
        <strain evidence="3">TBRC 4489</strain>
    </source>
</reference>
<protein>
    <submittedName>
        <fullName evidence="2">Uncharacterized protein</fullName>
    </submittedName>
</protein>
<feature type="chain" id="PRO_5046280268" evidence="1">
    <location>
        <begin position="33"/>
        <end position="170"/>
    </location>
</feature>
<evidence type="ECO:0000313" key="3">
    <source>
        <dbReference type="Proteomes" id="UP001595850"/>
    </source>
</evidence>
<sequence>MMHHPIRRLLGLTAACAIAVAGGSAVLSPAGAATAPVTAAFQDDPSGRWGPIYSRHYGGSRAHAVGRYELDEEHGDKFTVQARLYDRGSPSRLCGYLEVKFETDDDERVGGAKRCGPKGFAPYGLVLTGSDVPIHLSARVCYWDTVTESKKYCGKWVYVYSASEEEEEEE</sequence>
<dbReference type="InterPro" id="IPR006311">
    <property type="entry name" value="TAT_signal"/>
</dbReference>
<organism evidence="2 3">
    <name type="scientific">Planomonospora corallina</name>
    <dbReference type="NCBI Taxonomy" id="1806052"/>
    <lineage>
        <taxon>Bacteria</taxon>
        <taxon>Bacillati</taxon>
        <taxon>Actinomycetota</taxon>
        <taxon>Actinomycetes</taxon>
        <taxon>Streptosporangiales</taxon>
        <taxon>Streptosporangiaceae</taxon>
        <taxon>Planomonospora</taxon>
    </lineage>
</organism>